<proteinExistence type="predicted"/>
<dbReference type="PANTHER" id="PTHR33568:SF3">
    <property type="entry name" value="DNA-DIRECTED DNA POLYMERASE"/>
    <property type="match status" value="1"/>
</dbReference>
<dbReference type="PANTHER" id="PTHR33568">
    <property type="entry name" value="DNA POLYMERASE"/>
    <property type="match status" value="1"/>
</dbReference>
<dbReference type="SUPFAM" id="SSF56672">
    <property type="entry name" value="DNA/RNA polymerases"/>
    <property type="match status" value="1"/>
</dbReference>
<dbReference type="InterPro" id="IPR043502">
    <property type="entry name" value="DNA/RNA_pol_sf"/>
</dbReference>
<dbReference type="InterPro" id="IPR012337">
    <property type="entry name" value="RNaseH-like_sf"/>
</dbReference>
<protein>
    <recommendedName>
        <fullName evidence="3">DNA-directed DNA polymerase</fullName>
    </recommendedName>
</protein>
<dbReference type="InterPro" id="IPR036397">
    <property type="entry name" value="RNaseH_sf"/>
</dbReference>
<dbReference type="SUPFAM" id="SSF53098">
    <property type="entry name" value="Ribonuclease H-like"/>
    <property type="match status" value="1"/>
</dbReference>
<dbReference type="Gene3D" id="3.30.420.10">
    <property type="entry name" value="Ribonuclease H-like superfamily/Ribonuclease H"/>
    <property type="match status" value="1"/>
</dbReference>
<sequence length="831" mass="95082">MQPIGRQRRWREVVERAQFNAQLRQLRDPVPGDNIGMALTEALHQAIERELDREQRPAHHFVNFAITAHGFTHAYQTANFTVGEFLQRTARLAEMLATLAGKLNSNEAFNPYRGFQVDVVFVSMPGPGSRRRKQHNPGRLEQEKKCIIPIRNRDTLCCARAIVTMRAHCHKDQGVDGFRDLENLKRGCPVQQRQAQALHQQAGVAEGPCDYVRGTRPMEYCSLCHRKFYGGYCKRHHEVSKQCQSIKTCLKCQAQYTVVPNRRHQCGNAKCPVCQAWVPIQDHKCYIQPTVEDEEPEPTEEGGGCMVAPPPPLFVYADFEAMQNVEGVFVADLLCYSSSEETTIHLLDGEDCALQFLRELDDPVRVPDSAEDREIRVVFHNLKGFDGMFILHELYQQQLEHHLTPDTIAVEPLGGWRGAQVNQSLKALQWLYYQEHLLPKQGACADRIRHLTFPLRRACVQAEQAQPMLIRTHYCPHSDADRMLRGTWCTPELVKAVEKGYTLVKIHEVWHFPPEQRQTGLFATYVNTWLKIKQESAGWPSWCQTLEKKREYILRYQEREGIRLDIASIAKNPGRKATAKLMLNSFWGKFGERINKPTTVTVQNPAYLFRLISDAALDISTLRLCTDDILEAVYTSVQGNAVKGTKTNIFMAAFTTCHARLKLYESLDTLQQQVLYYDTDSVIYRWRPGQPSITTGDFLGDMTDELDGDVITEFVSGGAKNYGYTTRQGNVVCKVRGFTLNVRGSAILNFHTMKDNILSELDSPQDSRRNLNIVTPYYFQRDLEKKQIQVVPRVKQYGLVFDKRVINVTTRSSYPYGYERIGNELDLLLDL</sequence>
<reference evidence="1 2" key="1">
    <citation type="submission" date="2022-05" db="EMBL/GenBank/DDBJ databases">
        <authorList>
            <consortium name="Genoscope - CEA"/>
            <person name="William W."/>
        </authorList>
    </citation>
    <scope>NUCLEOTIDE SEQUENCE [LARGE SCALE GENOMIC DNA]</scope>
</reference>
<organism evidence="1 2">
    <name type="scientific">Porites evermanni</name>
    <dbReference type="NCBI Taxonomy" id="104178"/>
    <lineage>
        <taxon>Eukaryota</taxon>
        <taxon>Metazoa</taxon>
        <taxon>Cnidaria</taxon>
        <taxon>Anthozoa</taxon>
        <taxon>Hexacorallia</taxon>
        <taxon>Scleractinia</taxon>
        <taxon>Fungiina</taxon>
        <taxon>Poritidae</taxon>
        <taxon>Porites</taxon>
    </lineage>
</organism>
<dbReference type="EMBL" id="CALNXI010000868">
    <property type="protein sequence ID" value="CAH3144149.1"/>
    <property type="molecule type" value="Genomic_DNA"/>
</dbReference>
<dbReference type="Proteomes" id="UP001159427">
    <property type="component" value="Unassembled WGS sequence"/>
</dbReference>
<dbReference type="Gene3D" id="3.90.1600.10">
    <property type="entry name" value="Palm domain of DNA polymerase"/>
    <property type="match status" value="1"/>
</dbReference>
<evidence type="ECO:0008006" key="3">
    <source>
        <dbReference type="Google" id="ProtNLM"/>
    </source>
</evidence>
<dbReference type="Gene3D" id="1.10.287.690">
    <property type="entry name" value="Helix hairpin bin"/>
    <property type="match status" value="1"/>
</dbReference>
<name>A0ABN8PHT7_9CNID</name>
<accession>A0ABN8PHT7</accession>
<gene>
    <name evidence="1" type="ORF">PEVE_00043082</name>
</gene>
<evidence type="ECO:0000313" key="2">
    <source>
        <dbReference type="Proteomes" id="UP001159427"/>
    </source>
</evidence>
<keyword evidence="2" id="KW-1185">Reference proteome</keyword>
<comment type="caution">
    <text evidence="1">The sequence shown here is derived from an EMBL/GenBank/DDBJ whole genome shotgun (WGS) entry which is preliminary data.</text>
</comment>
<evidence type="ECO:0000313" key="1">
    <source>
        <dbReference type="EMBL" id="CAH3144149.1"/>
    </source>
</evidence>
<dbReference type="InterPro" id="IPR023211">
    <property type="entry name" value="DNA_pol_palm_dom_sf"/>
</dbReference>